<dbReference type="OrthoDB" id="3903267at2759"/>
<feature type="compositionally biased region" description="Polar residues" evidence="1">
    <location>
        <begin position="303"/>
        <end position="312"/>
    </location>
</feature>
<dbReference type="Proteomes" id="UP000803844">
    <property type="component" value="Unassembled WGS sequence"/>
</dbReference>
<proteinExistence type="predicted"/>
<feature type="compositionally biased region" description="Basic and acidic residues" evidence="1">
    <location>
        <begin position="282"/>
        <end position="296"/>
    </location>
</feature>
<sequence length="487" mass="52789">MGQKSKKRAGDGDGSNAIPKNKRYRGMNRDWSQYTHVPPKQSDLAQNGRKIGRNLIAWNRPRMMEKLILHMEYECQLRNISVPWDNIAHRLNPGSSGSSVQQQLVRLRKTLIAEGHLVPPVLQKPGTQKPDPAIRGYVRRFQDASGDYETIRPVRWTEEMDDLKKGLGDAAYADVDGTVDKSADATDLGLLDGLLDAAAHVTETGDSDVFVENPNIQKKSKSKPKRKKISNQSPDDEDDEALVASNNKRKKSVALRPTRAAAKKKTNYAEPESDDDSIQGVKENELTDKGEDDVNQKEGAANEDTTLTATPGATPVFTAQSQAAFQQVFGTPTPKRGGGRFTDGTAEPGGMVLMGPIFPVTPDGGKTWGYATMAPGGLNAIQPIAFPSTPVAAAAPCFTTASSSPASFDMASATPHTATAMRTHMNEWNAGIIRPAMLSNGGFDMPMLSSVSGPSFQEDPNRALDFPSMFSDTDEFAAQLKKVQKDD</sequence>
<evidence type="ECO:0000256" key="1">
    <source>
        <dbReference type="SAM" id="MobiDB-lite"/>
    </source>
</evidence>
<feature type="region of interest" description="Disordered" evidence="1">
    <location>
        <begin position="209"/>
        <end position="312"/>
    </location>
</feature>
<feature type="compositionally biased region" description="Basic residues" evidence="1">
    <location>
        <begin position="218"/>
        <end position="229"/>
    </location>
</feature>
<dbReference type="RefSeq" id="XP_040776928.1">
    <property type="nucleotide sequence ID" value="XM_040922609.1"/>
</dbReference>
<feature type="region of interest" description="Disordered" evidence="1">
    <location>
        <begin position="1"/>
        <end position="27"/>
    </location>
</feature>
<protein>
    <submittedName>
        <fullName evidence="2">Uncharacterized protein</fullName>
    </submittedName>
</protein>
<gene>
    <name evidence="2" type="ORF">M406DRAFT_351253</name>
</gene>
<dbReference type="AlphaFoldDB" id="A0A9P4Y2V8"/>
<dbReference type="EMBL" id="MU032347">
    <property type="protein sequence ID" value="KAF3765967.1"/>
    <property type="molecule type" value="Genomic_DNA"/>
</dbReference>
<name>A0A9P4Y2V8_CRYP1</name>
<reference evidence="2" key="1">
    <citation type="journal article" date="2020" name="Phytopathology">
        <title>Genome sequence of the chestnut blight fungus Cryphonectria parasitica EP155: A fundamental resource for an archetypical invasive plant pathogen.</title>
        <authorList>
            <person name="Crouch J.A."/>
            <person name="Dawe A."/>
            <person name="Aerts A."/>
            <person name="Barry K."/>
            <person name="Churchill A.C.L."/>
            <person name="Grimwood J."/>
            <person name="Hillman B."/>
            <person name="Milgroom M.G."/>
            <person name="Pangilinan J."/>
            <person name="Smith M."/>
            <person name="Salamov A."/>
            <person name="Schmutz J."/>
            <person name="Yadav J."/>
            <person name="Grigoriev I.V."/>
            <person name="Nuss D."/>
        </authorList>
    </citation>
    <scope>NUCLEOTIDE SEQUENCE</scope>
    <source>
        <strain evidence="2">EP155</strain>
    </source>
</reference>
<dbReference type="GeneID" id="63839738"/>
<comment type="caution">
    <text evidence="2">The sequence shown here is derived from an EMBL/GenBank/DDBJ whole genome shotgun (WGS) entry which is preliminary data.</text>
</comment>
<evidence type="ECO:0000313" key="2">
    <source>
        <dbReference type="EMBL" id="KAF3765967.1"/>
    </source>
</evidence>
<organism evidence="2 3">
    <name type="scientific">Cryphonectria parasitica (strain ATCC 38755 / EP155)</name>
    <dbReference type="NCBI Taxonomy" id="660469"/>
    <lineage>
        <taxon>Eukaryota</taxon>
        <taxon>Fungi</taxon>
        <taxon>Dikarya</taxon>
        <taxon>Ascomycota</taxon>
        <taxon>Pezizomycotina</taxon>
        <taxon>Sordariomycetes</taxon>
        <taxon>Sordariomycetidae</taxon>
        <taxon>Diaporthales</taxon>
        <taxon>Cryphonectriaceae</taxon>
        <taxon>Cryphonectria-Endothia species complex</taxon>
        <taxon>Cryphonectria</taxon>
    </lineage>
</organism>
<accession>A0A9P4Y2V8</accession>
<evidence type="ECO:0000313" key="3">
    <source>
        <dbReference type="Proteomes" id="UP000803844"/>
    </source>
</evidence>
<keyword evidence="3" id="KW-1185">Reference proteome</keyword>